<evidence type="ECO:0000313" key="2">
    <source>
        <dbReference type="Proteomes" id="UP000320660"/>
    </source>
</evidence>
<protein>
    <submittedName>
        <fullName evidence="1">Uncharacterized protein</fullName>
    </submittedName>
</protein>
<accession>A0A513PWM6</accession>
<dbReference type="EMBL" id="MK368614">
    <property type="protein sequence ID" value="QAU04354.1"/>
    <property type="molecule type" value="Genomic_DNA"/>
</dbReference>
<organism evidence="1 2">
    <name type="scientific">Vibrio phage 2 TSL-2019</name>
    <dbReference type="NCBI Taxonomy" id="2508172"/>
    <lineage>
        <taxon>Viruses</taxon>
        <taxon>Duplodnaviria</taxon>
        <taxon>Heunggongvirae</taxon>
        <taxon>Uroviricota</taxon>
        <taxon>Caudoviricetes</taxon>
        <taxon>Chimalliviridae</taxon>
        <taxon>Gorgonvirinae</taxon>
        <taxon>Aphroditevirus</taxon>
        <taxon>Aphroditevirus av2TSL2019</taxon>
    </lineage>
</organism>
<dbReference type="Proteomes" id="UP000320660">
    <property type="component" value="Segment"/>
</dbReference>
<dbReference type="GeneID" id="55613567"/>
<dbReference type="RefSeq" id="YP_009843301.1">
    <property type="nucleotide sequence ID" value="NC_048747.1"/>
</dbReference>
<evidence type="ECO:0000313" key="1">
    <source>
        <dbReference type="EMBL" id="QAU04354.1"/>
    </source>
</evidence>
<proteinExistence type="predicted"/>
<keyword evidence="2" id="KW-1185">Reference proteome</keyword>
<sequence length="106" mass="12581">MAIDLPPAMDQFFTDEYKTMIRSNKEYLLSIAGKYPIQDLSFLHAHRYDFYRVLWESFNVPQHLHWTVAFLNDVEDPSQYVGDMKEVLIIDTAVVNKLVQRMNIKR</sequence>
<reference evidence="1 2" key="1">
    <citation type="submission" date="2019-01" db="EMBL/GenBank/DDBJ databases">
        <authorList>
            <person name="Le T.S."/>
            <person name="Kurtboke I."/>
        </authorList>
    </citation>
    <scope>NUCLEOTIDE SEQUENCE [LARGE SCALE GENOMIC DNA]</scope>
</reference>
<name>A0A513PWM6_9CAUD</name>
<dbReference type="KEGG" id="vg:55613567"/>